<reference evidence="1 2" key="1">
    <citation type="journal article" date="2018" name="Science">
        <title>The opium poppy genome and morphinan production.</title>
        <authorList>
            <person name="Guo L."/>
            <person name="Winzer T."/>
            <person name="Yang X."/>
            <person name="Li Y."/>
            <person name="Ning Z."/>
            <person name="He Z."/>
            <person name="Teodor R."/>
            <person name="Lu Y."/>
            <person name="Bowser T.A."/>
            <person name="Graham I.A."/>
            <person name="Ye K."/>
        </authorList>
    </citation>
    <scope>NUCLEOTIDE SEQUENCE [LARGE SCALE GENOMIC DNA]</scope>
    <source>
        <strain evidence="2">cv. HN1</strain>
        <tissue evidence="1">Leaves</tissue>
    </source>
</reference>
<evidence type="ECO:0000313" key="1">
    <source>
        <dbReference type="EMBL" id="RZC50977.1"/>
    </source>
</evidence>
<proteinExistence type="predicted"/>
<organism evidence="1 2">
    <name type="scientific">Papaver somniferum</name>
    <name type="common">Opium poppy</name>
    <dbReference type="NCBI Taxonomy" id="3469"/>
    <lineage>
        <taxon>Eukaryota</taxon>
        <taxon>Viridiplantae</taxon>
        <taxon>Streptophyta</taxon>
        <taxon>Embryophyta</taxon>
        <taxon>Tracheophyta</taxon>
        <taxon>Spermatophyta</taxon>
        <taxon>Magnoliopsida</taxon>
        <taxon>Ranunculales</taxon>
        <taxon>Papaveraceae</taxon>
        <taxon>Papaveroideae</taxon>
        <taxon>Papaver</taxon>
    </lineage>
</organism>
<gene>
    <name evidence="1" type="ORF">C5167_019401</name>
</gene>
<protein>
    <submittedName>
        <fullName evidence="1">Uncharacterized protein</fullName>
    </submittedName>
</protein>
<accession>A0A4Y7IQL8</accession>
<dbReference type="AlphaFoldDB" id="A0A4Y7IQL8"/>
<evidence type="ECO:0000313" key="2">
    <source>
        <dbReference type="Proteomes" id="UP000316621"/>
    </source>
</evidence>
<dbReference type="Proteomes" id="UP000316621">
    <property type="component" value="Chromosome 2"/>
</dbReference>
<dbReference type="EMBL" id="CM010716">
    <property type="protein sequence ID" value="RZC50977.1"/>
    <property type="molecule type" value="Genomic_DNA"/>
</dbReference>
<dbReference type="Gramene" id="RZC50977">
    <property type="protein sequence ID" value="RZC50977"/>
    <property type="gene ID" value="C5167_019401"/>
</dbReference>
<sequence>MVAFTRAICRPGPVSGKSITIHANEIVQMEVLPPALDSTSESPCIFDGATRGVGTARKDRYGIN</sequence>
<name>A0A4Y7IQL8_PAPSO</name>
<keyword evidence="2" id="KW-1185">Reference proteome</keyword>